<reference evidence="2" key="2">
    <citation type="journal article" date="2015" name="Data Brief">
        <title>Shoot transcriptome of the giant reed, Arundo donax.</title>
        <authorList>
            <person name="Barrero R.A."/>
            <person name="Guerrero F.D."/>
            <person name="Moolhuijzen P."/>
            <person name="Goolsby J.A."/>
            <person name="Tidwell J."/>
            <person name="Bellgard S.E."/>
            <person name="Bellgard M.I."/>
        </authorList>
    </citation>
    <scope>NUCLEOTIDE SEQUENCE</scope>
    <source>
        <tissue evidence="2">Shoot tissue taken approximately 20 cm above the soil surface</tissue>
    </source>
</reference>
<name>A0A0A9FH31_ARUDO</name>
<evidence type="ECO:0000256" key="1">
    <source>
        <dbReference type="SAM" id="MobiDB-lite"/>
    </source>
</evidence>
<protein>
    <submittedName>
        <fullName evidence="2">Uncharacterized protein</fullName>
    </submittedName>
</protein>
<dbReference type="AlphaFoldDB" id="A0A0A9FH31"/>
<evidence type="ECO:0000313" key="2">
    <source>
        <dbReference type="EMBL" id="JAE07563.1"/>
    </source>
</evidence>
<feature type="compositionally biased region" description="Basic and acidic residues" evidence="1">
    <location>
        <begin position="1"/>
        <end position="14"/>
    </location>
</feature>
<reference evidence="2" key="1">
    <citation type="submission" date="2014-09" db="EMBL/GenBank/DDBJ databases">
        <authorList>
            <person name="Magalhaes I.L.F."/>
            <person name="Oliveira U."/>
            <person name="Santos F.R."/>
            <person name="Vidigal T.H.D.A."/>
            <person name="Brescovit A.D."/>
            <person name="Santos A.J."/>
        </authorList>
    </citation>
    <scope>NUCLEOTIDE SEQUENCE</scope>
    <source>
        <tissue evidence="2">Shoot tissue taken approximately 20 cm above the soil surface</tissue>
    </source>
</reference>
<feature type="region of interest" description="Disordered" evidence="1">
    <location>
        <begin position="1"/>
        <end position="32"/>
    </location>
</feature>
<dbReference type="PANTHER" id="PTHR33448:SF4">
    <property type="entry name" value="CHLOROPLAST PROTEIN HCF243"/>
    <property type="match status" value="1"/>
</dbReference>
<dbReference type="EMBL" id="GBRH01190333">
    <property type="protein sequence ID" value="JAE07563.1"/>
    <property type="molecule type" value="Transcribed_RNA"/>
</dbReference>
<dbReference type="PANTHER" id="PTHR33448">
    <property type="entry name" value="CHLOROPLAST PROTEIN HCF243-RELATED"/>
    <property type="match status" value="1"/>
</dbReference>
<sequence length="191" mass="21251">MNQDDEKVETKGEENCEAGQVQRRKKSGELPDCLLMMMYEPKLSMEVSKETWVCSTDFVHWKSYQGNRNRRQQKASASGNDAATEEPRDKENAEGTATTVANDTEESKDQSVVNSAPMPPPVAQKTPPPKPATTEQKLKLELPLVANAAAYAPFVLKRCKSEPLRSSVRLAPDACFWKDRHRPLNATGVGF</sequence>
<proteinExistence type="predicted"/>
<organism evidence="2">
    <name type="scientific">Arundo donax</name>
    <name type="common">Giant reed</name>
    <name type="synonym">Donax arundinaceus</name>
    <dbReference type="NCBI Taxonomy" id="35708"/>
    <lineage>
        <taxon>Eukaryota</taxon>
        <taxon>Viridiplantae</taxon>
        <taxon>Streptophyta</taxon>
        <taxon>Embryophyta</taxon>
        <taxon>Tracheophyta</taxon>
        <taxon>Spermatophyta</taxon>
        <taxon>Magnoliopsida</taxon>
        <taxon>Liliopsida</taxon>
        <taxon>Poales</taxon>
        <taxon>Poaceae</taxon>
        <taxon>PACMAD clade</taxon>
        <taxon>Arundinoideae</taxon>
        <taxon>Arundineae</taxon>
        <taxon>Arundo</taxon>
    </lineage>
</organism>
<feature type="region of interest" description="Disordered" evidence="1">
    <location>
        <begin position="64"/>
        <end position="135"/>
    </location>
</feature>
<feature type="compositionally biased region" description="Pro residues" evidence="1">
    <location>
        <begin position="117"/>
        <end position="131"/>
    </location>
</feature>
<accession>A0A0A9FH31</accession>